<keyword evidence="6" id="KW-0472">Membrane</keyword>
<dbReference type="PROSITE" id="PS01031">
    <property type="entry name" value="SHSP"/>
    <property type="match status" value="1"/>
</dbReference>
<dbReference type="AlphaFoldDB" id="A0A103XZ99"/>
<proteinExistence type="inferred from homology"/>
<evidence type="ECO:0000256" key="5">
    <source>
        <dbReference type="SAM" id="MobiDB-lite"/>
    </source>
</evidence>
<dbReference type="OMA" id="KGYTRGN"/>
<dbReference type="GO" id="GO:0006952">
    <property type="term" value="P:defense response"/>
    <property type="evidence" value="ECO:0007669"/>
    <property type="project" value="UniProtKB-KW"/>
</dbReference>
<keyword evidence="2" id="KW-1003">Cell membrane</keyword>
<keyword evidence="6" id="KW-0812">Transmembrane</keyword>
<evidence type="ECO:0000313" key="8">
    <source>
        <dbReference type="EMBL" id="KVH99613.1"/>
    </source>
</evidence>
<comment type="similarity">
    <text evidence="4">Belongs to the small heat shock protein (HSP20) family.</text>
</comment>
<comment type="caution">
    <text evidence="8">The sequence shown here is derived from an EMBL/GenBank/DDBJ whole genome shotgun (WGS) entry which is preliminary data.</text>
</comment>
<dbReference type="GO" id="GO:0034605">
    <property type="term" value="P:cellular response to heat"/>
    <property type="evidence" value="ECO:0007669"/>
    <property type="project" value="TreeGrafter"/>
</dbReference>
<evidence type="ECO:0000259" key="7">
    <source>
        <dbReference type="PROSITE" id="PS01031"/>
    </source>
</evidence>
<feature type="domain" description="SHSP" evidence="7">
    <location>
        <begin position="22"/>
        <end position="141"/>
    </location>
</feature>
<dbReference type="STRING" id="59895.A0A103XZ99"/>
<feature type="compositionally biased region" description="Basic and acidic residues" evidence="5">
    <location>
        <begin position="197"/>
        <end position="208"/>
    </location>
</feature>
<sequence>MTAMDTELMKAAEDFASFDFLKSKNRFSPSFCTQETYSMIIISAQLKGYRRTDIKVERNEDGSRIVVSGEKLVQDMLAIGGKVVNKGIETQRFQKSFKILQGVVLDKVKVKFNDKDSKLVIQIPKLTKGFTGGAIEELKTEEIPPESTTILQVYGNRELAEQENQESEEENVQDLIKNDKQDKENSEEEQGEANHVGGKEDETQEPKSNRRRFKICKPIIFGSALFVSLIVMVFHLVQSEKLETQKKKKDQN</sequence>
<dbReference type="Gene3D" id="2.60.40.790">
    <property type="match status" value="1"/>
</dbReference>
<dbReference type="EMBL" id="LEKV01003434">
    <property type="protein sequence ID" value="KVH99613.1"/>
    <property type="molecule type" value="Genomic_DNA"/>
</dbReference>
<keyword evidence="6" id="KW-1133">Transmembrane helix</keyword>
<dbReference type="CDD" id="cd00298">
    <property type="entry name" value="ACD_sHsps_p23-like"/>
    <property type="match status" value="1"/>
</dbReference>
<organism evidence="8 9">
    <name type="scientific">Cynara cardunculus var. scolymus</name>
    <name type="common">Globe artichoke</name>
    <name type="synonym">Cynara scolymus</name>
    <dbReference type="NCBI Taxonomy" id="59895"/>
    <lineage>
        <taxon>Eukaryota</taxon>
        <taxon>Viridiplantae</taxon>
        <taxon>Streptophyta</taxon>
        <taxon>Embryophyta</taxon>
        <taxon>Tracheophyta</taxon>
        <taxon>Spermatophyta</taxon>
        <taxon>Magnoliopsida</taxon>
        <taxon>eudicotyledons</taxon>
        <taxon>Gunneridae</taxon>
        <taxon>Pentapetalae</taxon>
        <taxon>asterids</taxon>
        <taxon>campanulids</taxon>
        <taxon>Asterales</taxon>
        <taxon>Asteraceae</taxon>
        <taxon>Carduoideae</taxon>
        <taxon>Cardueae</taxon>
        <taxon>Carduinae</taxon>
        <taxon>Cynara</taxon>
    </lineage>
</organism>
<reference evidence="8 9" key="1">
    <citation type="journal article" date="2016" name="Sci. Rep.">
        <title>The genome sequence of the outbreeding globe artichoke constructed de novo incorporating a phase-aware low-pass sequencing strategy of F1 progeny.</title>
        <authorList>
            <person name="Scaglione D."/>
            <person name="Reyes-Chin-Wo S."/>
            <person name="Acquadro A."/>
            <person name="Froenicke L."/>
            <person name="Portis E."/>
            <person name="Beitel C."/>
            <person name="Tirone M."/>
            <person name="Mauro R."/>
            <person name="Lo Monaco A."/>
            <person name="Mauromicale G."/>
            <person name="Faccioli P."/>
            <person name="Cattivelli L."/>
            <person name="Rieseberg L."/>
            <person name="Michelmore R."/>
            <person name="Lanteri S."/>
        </authorList>
    </citation>
    <scope>NUCLEOTIDE SEQUENCE [LARGE SCALE GENOMIC DNA]</scope>
    <source>
        <strain evidence="8">2C</strain>
    </source>
</reference>
<gene>
    <name evidence="8" type="ORF">Ccrd_022153</name>
</gene>
<dbReference type="SUPFAM" id="SSF49764">
    <property type="entry name" value="HSP20-like chaperones"/>
    <property type="match status" value="1"/>
</dbReference>
<protein>
    <submittedName>
        <fullName evidence="8">Alpha crystallin/Hsp20 domain-containing protein</fullName>
    </submittedName>
</protein>
<accession>A0A103XZ99</accession>
<dbReference type="InterPro" id="IPR008978">
    <property type="entry name" value="HSP20-like_chaperone"/>
</dbReference>
<dbReference type="GO" id="GO:0005886">
    <property type="term" value="C:plasma membrane"/>
    <property type="evidence" value="ECO:0007669"/>
    <property type="project" value="UniProtKB-SubCell"/>
</dbReference>
<evidence type="ECO:0000313" key="9">
    <source>
        <dbReference type="Proteomes" id="UP000243975"/>
    </source>
</evidence>
<comment type="subcellular location">
    <subcellularLocation>
        <location evidence="1">Cell membrane</location>
        <topology evidence="1">Single-pass membrane protein</topology>
    </subcellularLocation>
</comment>
<evidence type="ECO:0000256" key="4">
    <source>
        <dbReference type="PROSITE-ProRule" id="PRU00285"/>
    </source>
</evidence>
<dbReference type="Gramene" id="KVH99613">
    <property type="protein sequence ID" value="KVH99613"/>
    <property type="gene ID" value="Ccrd_022153"/>
</dbReference>
<evidence type="ECO:0000256" key="2">
    <source>
        <dbReference type="ARBA" id="ARBA00022475"/>
    </source>
</evidence>
<dbReference type="Proteomes" id="UP000243975">
    <property type="component" value="Unassembled WGS sequence"/>
</dbReference>
<dbReference type="PANTHER" id="PTHR43670:SF34">
    <property type="entry name" value="HSP20-LIKE CHAPERONES SUPERFAMILY PROTEIN"/>
    <property type="match status" value="1"/>
</dbReference>
<keyword evidence="3" id="KW-0611">Plant defense</keyword>
<feature type="region of interest" description="Disordered" evidence="5">
    <location>
        <begin position="179"/>
        <end position="209"/>
    </location>
</feature>
<name>A0A103XZ99_CYNCS</name>
<evidence type="ECO:0000256" key="6">
    <source>
        <dbReference type="SAM" id="Phobius"/>
    </source>
</evidence>
<feature type="transmembrane region" description="Helical" evidence="6">
    <location>
        <begin position="219"/>
        <end position="237"/>
    </location>
</feature>
<evidence type="ECO:0000256" key="3">
    <source>
        <dbReference type="ARBA" id="ARBA00022821"/>
    </source>
</evidence>
<evidence type="ECO:0000256" key="1">
    <source>
        <dbReference type="ARBA" id="ARBA00004162"/>
    </source>
</evidence>
<dbReference type="PANTHER" id="PTHR43670">
    <property type="entry name" value="HEAT SHOCK PROTEIN 26"/>
    <property type="match status" value="1"/>
</dbReference>
<keyword evidence="9" id="KW-1185">Reference proteome</keyword>
<dbReference type="InterPro" id="IPR002068">
    <property type="entry name" value="A-crystallin/Hsp20_dom"/>
</dbReference>